<evidence type="ECO:0000256" key="1">
    <source>
        <dbReference type="ARBA" id="ARBA00000677"/>
    </source>
</evidence>
<dbReference type="Pfam" id="PF10502">
    <property type="entry name" value="Peptidase_S26"/>
    <property type="match status" value="1"/>
</dbReference>
<dbReference type="GO" id="GO:0004252">
    <property type="term" value="F:serine-type endopeptidase activity"/>
    <property type="evidence" value="ECO:0007669"/>
    <property type="project" value="InterPro"/>
</dbReference>
<keyword evidence="11" id="KW-1185">Reference proteome</keyword>
<dbReference type="InterPro" id="IPR019756">
    <property type="entry name" value="Pept_S26A_signal_pept_1_Ser-AS"/>
</dbReference>
<organism evidence="10 11">
    <name type="scientific">Caloramator proteoclasticus DSM 10124</name>
    <dbReference type="NCBI Taxonomy" id="1121262"/>
    <lineage>
        <taxon>Bacteria</taxon>
        <taxon>Bacillati</taxon>
        <taxon>Bacillota</taxon>
        <taxon>Clostridia</taxon>
        <taxon>Eubacteriales</taxon>
        <taxon>Clostridiaceae</taxon>
        <taxon>Caloramator</taxon>
    </lineage>
</organism>
<protein>
    <recommendedName>
        <fullName evidence="4 8">Signal peptidase I</fullName>
        <ecNumber evidence="4 8">3.4.21.89</ecNumber>
    </recommendedName>
</protein>
<reference evidence="11" key="1">
    <citation type="submission" date="2016-11" db="EMBL/GenBank/DDBJ databases">
        <authorList>
            <person name="Varghese N."/>
            <person name="Submissions S."/>
        </authorList>
    </citation>
    <scope>NUCLEOTIDE SEQUENCE [LARGE SCALE GENOMIC DNA]</scope>
    <source>
        <strain evidence="11">DSM 10124</strain>
    </source>
</reference>
<feature type="transmembrane region" description="Helical" evidence="8">
    <location>
        <begin position="12"/>
        <end position="31"/>
    </location>
</feature>
<dbReference type="SUPFAM" id="SSF51306">
    <property type="entry name" value="LexA/Signal peptidase"/>
    <property type="match status" value="1"/>
</dbReference>
<dbReference type="GO" id="GO:0005886">
    <property type="term" value="C:plasma membrane"/>
    <property type="evidence" value="ECO:0007669"/>
    <property type="project" value="UniProtKB-SubCell"/>
</dbReference>
<proteinExistence type="inferred from homology"/>
<evidence type="ECO:0000256" key="4">
    <source>
        <dbReference type="ARBA" id="ARBA00013208"/>
    </source>
</evidence>
<dbReference type="GO" id="GO:0006465">
    <property type="term" value="P:signal peptide processing"/>
    <property type="evidence" value="ECO:0007669"/>
    <property type="project" value="InterPro"/>
</dbReference>
<dbReference type="EMBL" id="FQVG01000015">
    <property type="protein sequence ID" value="SHE76571.1"/>
    <property type="molecule type" value="Genomic_DNA"/>
</dbReference>
<feature type="active site" evidence="7">
    <location>
        <position position="83"/>
    </location>
</feature>
<keyword evidence="8" id="KW-0472">Membrane</keyword>
<gene>
    <name evidence="10" type="ORF">SAMN02746091_01074</name>
</gene>
<feature type="domain" description="Peptidase S26" evidence="9">
    <location>
        <begin position="10"/>
        <end position="164"/>
    </location>
</feature>
<name>A0A1M4W5N9_9CLOT</name>
<dbReference type="PROSITE" id="PS00501">
    <property type="entry name" value="SPASE_I_1"/>
    <property type="match status" value="1"/>
</dbReference>
<dbReference type="PANTHER" id="PTHR43390:SF1">
    <property type="entry name" value="CHLOROPLAST PROCESSING PEPTIDASE"/>
    <property type="match status" value="1"/>
</dbReference>
<comment type="similarity">
    <text evidence="3 8">Belongs to the peptidase S26 family.</text>
</comment>
<sequence>MKENIKNEIKEWLYSLVIAAVLAFTIKAFIFDIIQVSGISMVPTLHNNDRIIVEKISMYRKKIYRGEIVILDPGSKGRGIYIKRIIGLPNETVEIKDGNVYINGDKLQEDYLEPGTYTDVDLKITVPEDCVFVLGDNREVSEDSRYIGPIPIKNLKGHAVLRVYPFNDIKKLR</sequence>
<dbReference type="InterPro" id="IPR036286">
    <property type="entry name" value="LexA/Signal_pep-like_sf"/>
</dbReference>
<keyword evidence="6 8" id="KW-0378">Hydrolase</keyword>
<dbReference type="AlphaFoldDB" id="A0A1M4W5N9"/>
<dbReference type="CDD" id="cd06530">
    <property type="entry name" value="S26_SPase_I"/>
    <property type="match status" value="1"/>
</dbReference>
<dbReference type="Proteomes" id="UP000184423">
    <property type="component" value="Unassembled WGS sequence"/>
</dbReference>
<dbReference type="EC" id="3.4.21.89" evidence="4 8"/>
<evidence type="ECO:0000256" key="6">
    <source>
        <dbReference type="ARBA" id="ARBA00022801"/>
    </source>
</evidence>
<evidence type="ECO:0000313" key="10">
    <source>
        <dbReference type="EMBL" id="SHE76571.1"/>
    </source>
</evidence>
<dbReference type="PROSITE" id="PS00761">
    <property type="entry name" value="SPASE_I_3"/>
    <property type="match status" value="1"/>
</dbReference>
<keyword evidence="5 8" id="KW-0645">Protease</keyword>
<accession>A0A1M4W5N9</accession>
<dbReference type="InterPro" id="IPR019758">
    <property type="entry name" value="Pept_S26A_signal_pept_1_CS"/>
</dbReference>
<dbReference type="PRINTS" id="PR00727">
    <property type="entry name" value="LEADERPTASE"/>
</dbReference>
<evidence type="ECO:0000256" key="7">
    <source>
        <dbReference type="PIRSR" id="PIRSR600223-1"/>
    </source>
</evidence>
<keyword evidence="8" id="KW-0812">Transmembrane</keyword>
<feature type="active site" evidence="7">
    <location>
        <position position="40"/>
    </location>
</feature>
<evidence type="ECO:0000259" key="9">
    <source>
        <dbReference type="Pfam" id="PF10502"/>
    </source>
</evidence>
<dbReference type="Gene3D" id="2.10.109.10">
    <property type="entry name" value="Umud Fragment, subunit A"/>
    <property type="match status" value="1"/>
</dbReference>
<dbReference type="PANTHER" id="PTHR43390">
    <property type="entry name" value="SIGNAL PEPTIDASE I"/>
    <property type="match status" value="1"/>
</dbReference>
<dbReference type="NCBIfam" id="TIGR02227">
    <property type="entry name" value="sigpep_I_bact"/>
    <property type="match status" value="1"/>
</dbReference>
<evidence type="ECO:0000256" key="3">
    <source>
        <dbReference type="ARBA" id="ARBA00009370"/>
    </source>
</evidence>
<evidence type="ECO:0000313" key="11">
    <source>
        <dbReference type="Proteomes" id="UP000184423"/>
    </source>
</evidence>
<comment type="subcellular location">
    <subcellularLocation>
        <location evidence="2">Cell membrane</location>
        <topology evidence="2">Single-pass type II membrane protein</topology>
    </subcellularLocation>
    <subcellularLocation>
        <location evidence="8">Membrane</location>
        <topology evidence="8">Single-pass type II membrane protein</topology>
    </subcellularLocation>
</comment>
<keyword evidence="8" id="KW-1133">Transmembrane helix</keyword>
<dbReference type="RefSeq" id="WP_159431456.1">
    <property type="nucleotide sequence ID" value="NZ_FQVG01000015.1"/>
</dbReference>
<evidence type="ECO:0000256" key="2">
    <source>
        <dbReference type="ARBA" id="ARBA00004401"/>
    </source>
</evidence>
<evidence type="ECO:0000256" key="8">
    <source>
        <dbReference type="RuleBase" id="RU362042"/>
    </source>
</evidence>
<dbReference type="InterPro" id="IPR000223">
    <property type="entry name" value="Pept_S26A_signal_pept_1"/>
</dbReference>
<evidence type="ECO:0000256" key="5">
    <source>
        <dbReference type="ARBA" id="ARBA00022670"/>
    </source>
</evidence>
<dbReference type="InterPro" id="IPR019533">
    <property type="entry name" value="Peptidase_S26"/>
</dbReference>
<dbReference type="GO" id="GO:0009003">
    <property type="term" value="F:signal peptidase activity"/>
    <property type="evidence" value="ECO:0007669"/>
    <property type="project" value="UniProtKB-EC"/>
</dbReference>
<comment type="catalytic activity">
    <reaction evidence="1 8">
        <text>Cleavage of hydrophobic, N-terminal signal or leader sequences from secreted and periplasmic proteins.</text>
        <dbReference type="EC" id="3.4.21.89"/>
    </reaction>
</comment>